<dbReference type="InterPro" id="IPR003140">
    <property type="entry name" value="PLipase/COase/thioEstase"/>
</dbReference>
<dbReference type="STRING" id="930118.SAMN05216429_10160"/>
<dbReference type="Proteomes" id="UP000239446">
    <property type="component" value="Unassembled WGS sequence"/>
</dbReference>
<reference evidence="5 6" key="2">
    <citation type="submission" date="2018-02" db="EMBL/GenBank/DDBJ databases">
        <title>Subsurface microbial communities from deep shales in Ohio and West Virginia, USA.</title>
        <authorList>
            <person name="Wrighton K."/>
        </authorList>
    </citation>
    <scope>NUCLEOTIDE SEQUENCE [LARGE SCALE GENOMIC DNA]</scope>
    <source>
        <strain evidence="5 6">UTICA-S1B9</strain>
    </source>
</reference>
<evidence type="ECO:0000313" key="7">
    <source>
        <dbReference type="Proteomes" id="UP000239648"/>
    </source>
</evidence>
<dbReference type="GO" id="GO:0016787">
    <property type="term" value="F:hydrolase activity"/>
    <property type="evidence" value="ECO:0007669"/>
    <property type="project" value="UniProtKB-KW"/>
</dbReference>
<dbReference type="InterPro" id="IPR029058">
    <property type="entry name" value="AB_hydrolase_fold"/>
</dbReference>
<dbReference type="SUPFAM" id="SSF53474">
    <property type="entry name" value="alpha/beta-Hydrolases"/>
    <property type="match status" value="1"/>
</dbReference>
<dbReference type="PANTHER" id="PTHR10655">
    <property type="entry name" value="LYSOPHOSPHOLIPASE-RELATED"/>
    <property type="match status" value="1"/>
</dbReference>
<protein>
    <submittedName>
        <fullName evidence="5">Phospholipase/carboxylesterase</fullName>
    </submittedName>
</protein>
<organism evidence="5 6">
    <name type="scientific">Marinobacter persicus</name>
    <dbReference type="NCBI Taxonomy" id="930118"/>
    <lineage>
        <taxon>Bacteria</taxon>
        <taxon>Pseudomonadati</taxon>
        <taxon>Pseudomonadota</taxon>
        <taxon>Gammaproteobacteria</taxon>
        <taxon>Pseudomonadales</taxon>
        <taxon>Marinobacteraceae</taxon>
        <taxon>Marinobacter</taxon>
    </lineage>
</organism>
<reference evidence="4 7" key="1">
    <citation type="submission" date="2018-02" db="EMBL/GenBank/DDBJ databases">
        <title>Deep subsurface shale carbon reservoir microbial communities from Ohio and West Virginia, USA.</title>
        <authorList>
            <person name="Wrighton K."/>
        </authorList>
    </citation>
    <scope>NUCLEOTIDE SEQUENCE [LARGE SCALE GENOMIC DNA]</scope>
    <source>
        <strain evidence="4 7">UTICA-S1B6</strain>
    </source>
</reference>
<comment type="similarity">
    <text evidence="1">Belongs to the AB hydrolase superfamily. AB hydrolase 2 family.</text>
</comment>
<dbReference type="PANTHER" id="PTHR10655:SF17">
    <property type="entry name" value="LYSOPHOSPHOLIPASE-LIKE PROTEIN 1"/>
    <property type="match status" value="1"/>
</dbReference>
<sequence length="230" mass="25093">MPSLESLIIETGPNPEASVIWLHGLGANGHDFEPVVPELAFAKKRAVRFIFPHAPDLPVTINGGMRMPAWYDILALNIDRQLDEKQLRASAQAVAELVDQEREKGIAPENILVGGFSQGGAVAYEAALSYPAPLAGLFALSTYYATADSVQRSEVNQNLPIFVGHGSHDPMVPEALGQRAVEVLQAQGYAPEYHRYGMEHSLCLEEIRDMDAFCERCLSGECPHRVDSPG</sequence>
<evidence type="ECO:0000313" key="4">
    <source>
        <dbReference type="EMBL" id="PPK51630.1"/>
    </source>
</evidence>
<dbReference type="Gene3D" id="3.40.50.1820">
    <property type="entry name" value="alpha/beta hydrolase"/>
    <property type="match status" value="1"/>
</dbReference>
<dbReference type="Proteomes" id="UP000239648">
    <property type="component" value="Unassembled WGS sequence"/>
</dbReference>
<name>A0A2S6G6S0_9GAMM</name>
<feature type="domain" description="Phospholipase/carboxylesterase/thioesterase" evidence="3">
    <location>
        <begin position="8"/>
        <end position="217"/>
    </location>
</feature>
<dbReference type="EMBL" id="PTIU01000009">
    <property type="protein sequence ID" value="PPK54850.1"/>
    <property type="molecule type" value="Genomic_DNA"/>
</dbReference>
<evidence type="ECO:0000256" key="2">
    <source>
        <dbReference type="ARBA" id="ARBA00022801"/>
    </source>
</evidence>
<dbReference type="EMBL" id="PTIT01000010">
    <property type="protein sequence ID" value="PPK51630.1"/>
    <property type="molecule type" value="Genomic_DNA"/>
</dbReference>
<gene>
    <name evidence="5" type="ORF">B0H24_100928</name>
    <name evidence="4" type="ORF">BY455_11028</name>
</gene>
<evidence type="ECO:0000256" key="1">
    <source>
        <dbReference type="ARBA" id="ARBA00006499"/>
    </source>
</evidence>
<keyword evidence="2" id="KW-0378">Hydrolase</keyword>
<evidence type="ECO:0000259" key="3">
    <source>
        <dbReference type="Pfam" id="PF02230"/>
    </source>
</evidence>
<dbReference type="InterPro" id="IPR050565">
    <property type="entry name" value="LYPA1-2/EST-like"/>
</dbReference>
<accession>A0A2S6G6S0</accession>
<dbReference type="RefSeq" id="WP_104415967.1">
    <property type="nucleotide sequence ID" value="NZ_PTIT01000010.1"/>
</dbReference>
<evidence type="ECO:0000313" key="6">
    <source>
        <dbReference type="Proteomes" id="UP000239446"/>
    </source>
</evidence>
<proteinExistence type="inferred from homology"/>
<evidence type="ECO:0000313" key="5">
    <source>
        <dbReference type="EMBL" id="PPK54850.1"/>
    </source>
</evidence>
<comment type="caution">
    <text evidence="5">The sequence shown here is derived from an EMBL/GenBank/DDBJ whole genome shotgun (WGS) entry which is preliminary data.</text>
</comment>
<dbReference type="AlphaFoldDB" id="A0A2S6G6S0"/>
<dbReference type="OrthoDB" id="9801763at2"/>
<dbReference type="Pfam" id="PF02230">
    <property type="entry name" value="Abhydrolase_2"/>
    <property type="match status" value="1"/>
</dbReference>
<keyword evidence="7" id="KW-1185">Reference proteome</keyword>